<dbReference type="GO" id="GO:0005506">
    <property type="term" value="F:iron ion binding"/>
    <property type="evidence" value="ECO:0007669"/>
    <property type="project" value="InterPro"/>
</dbReference>
<accession>A0A382QWF2</accession>
<evidence type="ECO:0000256" key="2">
    <source>
        <dbReference type="ARBA" id="ARBA00022714"/>
    </source>
</evidence>
<dbReference type="InterPro" id="IPR015879">
    <property type="entry name" value="Ring_hydroxy_dOase_asu_C_dom"/>
</dbReference>
<feature type="non-terminal residue" evidence="8">
    <location>
        <position position="229"/>
    </location>
</feature>
<keyword evidence="3" id="KW-0479">Metal-binding</keyword>
<evidence type="ECO:0000256" key="4">
    <source>
        <dbReference type="ARBA" id="ARBA00023002"/>
    </source>
</evidence>
<dbReference type="PROSITE" id="PS51296">
    <property type="entry name" value="RIESKE"/>
    <property type="match status" value="1"/>
</dbReference>
<evidence type="ECO:0000256" key="5">
    <source>
        <dbReference type="ARBA" id="ARBA00023004"/>
    </source>
</evidence>
<keyword evidence="6" id="KW-0411">Iron-sulfur</keyword>
<feature type="domain" description="Rieske" evidence="7">
    <location>
        <begin position="47"/>
        <end position="153"/>
    </location>
</feature>
<dbReference type="Gene3D" id="3.90.380.10">
    <property type="entry name" value="Naphthalene 1,2-dioxygenase Alpha Subunit, Chain A, domain 1"/>
    <property type="match status" value="1"/>
</dbReference>
<dbReference type="SUPFAM" id="SSF50022">
    <property type="entry name" value="ISP domain"/>
    <property type="match status" value="1"/>
</dbReference>
<dbReference type="PANTHER" id="PTHR43756:SF5">
    <property type="entry name" value="CHOLINE MONOOXYGENASE, CHLOROPLASTIC"/>
    <property type="match status" value="1"/>
</dbReference>
<dbReference type="Gene3D" id="2.102.10.10">
    <property type="entry name" value="Rieske [2Fe-2S] iron-sulphur domain"/>
    <property type="match status" value="1"/>
</dbReference>
<evidence type="ECO:0000256" key="1">
    <source>
        <dbReference type="ARBA" id="ARBA00001962"/>
    </source>
</evidence>
<keyword evidence="4" id="KW-0560">Oxidoreductase</keyword>
<proteinExistence type="predicted"/>
<dbReference type="InterPro" id="IPR017941">
    <property type="entry name" value="Rieske_2Fe-2S"/>
</dbReference>
<protein>
    <recommendedName>
        <fullName evidence="7">Rieske domain-containing protein</fullName>
    </recommendedName>
</protein>
<evidence type="ECO:0000259" key="7">
    <source>
        <dbReference type="PROSITE" id="PS51296"/>
    </source>
</evidence>
<dbReference type="EMBL" id="UINC01117033">
    <property type="protein sequence ID" value="SVC89182.1"/>
    <property type="molecule type" value="Genomic_DNA"/>
</dbReference>
<organism evidence="8">
    <name type="scientific">marine metagenome</name>
    <dbReference type="NCBI Taxonomy" id="408172"/>
    <lineage>
        <taxon>unclassified sequences</taxon>
        <taxon>metagenomes</taxon>
        <taxon>ecological metagenomes</taxon>
    </lineage>
</organism>
<keyword evidence="5" id="KW-0408">Iron</keyword>
<dbReference type="Pfam" id="PF00355">
    <property type="entry name" value="Rieske"/>
    <property type="match status" value="1"/>
</dbReference>
<dbReference type="PRINTS" id="PR00090">
    <property type="entry name" value="RNGDIOXGNASE"/>
</dbReference>
<evidence type="ECO:0000256" key="3">
    <source>
        <dbReference type="ARBA" id="ARBA00022723"/>
    </source>
</evidence>
<dbReference type="InterPro" id="IPR036922">
    <property type="entry name" value="Rieske_2Fe-2S_sf"/>
</dbReference>
<dbReference type="Pfam" id="PF00848">
    <property type="entry name" value="Ring_hydroxyl_A"/>
    <property type="match status" value="1"/>
</dbReference>
<reference evidence="8" key="1">
    <citation type="submission" date="2018-05" db="EMBL/GenBank/DDBJ databases">
        <authorList>
            <person name="Lanie J.A."/>
            <person name="Ng W.-L."/>
            <person name="Kazmierczak K.M."/>
            <person name="Andrzejewski T.M."/>
            <person name="Davidsen T.M."/>
            <person name="Wayne K.J."/>
            <person name="Tettelin H."/>
            <person name="Glass J.I."/>
            <person name="Rusch D."/>
            <person name="Podicherti R."/>
            <person name="Tsui H.-C.T."/>
            <person name="Winkler M.E."/>
        </authorList>
    </citation>
    <scope>NUCLEOTIDE SEQUENCE</scope>
</reference>
<evidence type="ECO:0000256" key="6">
    <source>
        <dbReference type="ARBA" id="ARBA00023014"/>
    </source>
</evidence>
<dbReference type="GO" id="GO:0051537">
    <property type="term" value="F:2 iron, 2 sulfur cluster binding"/>
    <property type="evidence" value="ECO:0007669"/>
    <property type="project" value="UniProtKB-KW"/>
</dbReference>
<evidence type="ECO:0000313" key="8">
    <source>
        <dbReference type="EMBL" id="SVC89182.1"/>
    </source>
</evidence>
<keyword evidence="2" id="KW-0001">2Fe-2S</keyword>
<dbReference type="GO" id="GO:0016491">
    <property type="term" value="F:oxidoreductase activity"/>
    <property type="evidence" value="ECO:0007669"/>
    <property type="project" value="UniProtKB-KW"/>
</dbReference>
<dbReference type="PANTHER" id="PTHR43756">
    <property type="entry name" value="CHOLINE MONOOXYGENASE, CHLOROPLASTIC"/>
    <property type="match status" value="1"/>
</dbReference>
<dbReference type="SUPFAM" id="SSF55961">
    <property type="entry name" value="Bet v1-like"/>
    <property type="match status" value="1"/>
</dbReference>
<sequence>MTSPVETPLPENFLDQAEGSWTLPSFWYTDLEIFAREKEKIFYKNWWYVGAASQVSKPGEFLTATVIDQDIFVIRGGDQILRAFYNVCRHRAHQLVHGRGCNRVLVCPYHGWTYDTEGRLKGGRNLEGMKNFDRRDFGLVAVRVETLAGLVFVNLDTDAVPLADISRSMIKDMRAHCPGLDDLVLARQHELETAANWKTLVDNDLESYHSAVAHPSLMGQLDYSTFEVW</sequence>
<gene>
    <name evidence="8" type="ORF">METZ01_LOCUS342036</name>
</gene>
<comment type="cofactor">
    <cofactor evidence="1">
        <name>Fe cation</name>
        <dbReference type="ChEBI" id="CHEBI:24875"/>
    </cofactor>
</comment>
<dbReference type="CDD" id="cd03469">
    <property type="entry name" value="Rieske_RO_Alpha_N"/>
    <property type="match status" value="1"/>
</dbReference>
<dbReference type="InterPro" id="IPR001663">
    <property type="entry name" value="Rng_hydr_dOase-A"/>
</dbReference>
<dbReference type="AlphaFoldDB" id="A0A382QWF2"/>
<name>A0A382QWF2_9ZZZZ</name>